<reference evidence="1" key="1">
    <citation type="submission" date="2019-05" db="EMBL/GenBank/DDBJ databases">
        <title>Annotation for the trematode Fasciolopsis buski.</title>
        <authorList>
            <person name="Choi Y.-J."/>
        </authorList>
    </citation>
    <scope>NUCLEOTIDE SEQUENCE</scope>
    <source>
        <strain evidence="1">HT</strain>
        <tissue evidence="1">Whole worm</tissue>
    </source>
</reference>
<evidence type="ECO:0000313" key="2">
    <source>
        <dbReference type="Proteomes" id="UP000728185"/>
    </source>
</evidence>
<dbReference type="Proteomes" id="UP000728185">
    <property type="component" value="Unassembled WGS sequence"/>
</dbReference>
<proteinExistence type="predicted"/>
<keyword evidence="2" id="KW-1185">Reference proteome</keyword>
<sequence length="187" mass="20894">MDPDSYSTKEKDSNKSYPSVFHAIPPKEIKPTVRDALKSLLFSHFHHSRENVGFLTERQSLLVLTSSGLSDACADHGLSYIYFRSIHTLVFSPLAAGRLRISIDCYVDFFLPRFSMELSKTMKSDKFNLKGVLSLLLNQMVESSKADFCGLRDKLVVTCIMANRQLFGISGYHSGSSGSSLKSRGNR</sequence>
<dbReference type="EMBL" id="LUCM01005092">
    <property type="protein sequence ID" value="KAA0193341.1"/>
    <property type="molecule type" value="Genomic_DNA"/>
</dbReference>
<accession>A0A8E0S134</accession>
<name>A0A8E0S134_9TREM</name>
<dbReference type="AlphaFoldDB" id="A0A8E0S134"/>
<organism evidence="1 2">
    <name type="scientific">Fasciolopsis buskii</name>
    <dbReference type="NCBI Taxonomy" id="27845"/>
    <lineage>
        <taxon>Eukaryota</taxon>
        <taxon>Metazoa</taxon>
        <taxon>Spiralia</taxon>
        <taxon>Lophotrochozoa</taxon>
        <taxon>Platyhelminthes</taxon>
        <taxon>Trematoda</taxon>
        <taxon>Digenea</taxon>
        <taxon>Plagiorchiida</taxon>
        <taxon>Echinostomata</taxon>
        <taxon>Echinostomatoidea</taxon>
        <taxon>Fasciolidae</taxon>
        <taxon>Fasciolopsis</taxon>
    </lineage>
</organism>
<evidence type="ECO:0000313" key="1">
    <source>
        <dbReference type="EMBL" id="KAA0193341.1"/>
    </source>
</evidence>
<comment type="caution">
    <text evidence="1">The sequence shown here is derived from an EMBL/GenBank/DDBJ whole genome shotgun (WGS) entry which is preliminary data.</text>
</comment>
<protein>
    <submittedName>
        <fullName evidence="1">Uncharacterized protein</fullName>
    </submittedName>
</protein>
<dbReference type="OrthoDB" id="6269502at2759"/>
<gene>
    <name evidence="1" type="ORF">FBUS_00311</name>
</gene>